<evidence type="ECO:0000313" key="3">
    <source>
        <dbReference type="Proteomes" id="UP000324222"/>
    </source>
</evidence>
<organism evidence="2 3">
    <name type="scientific">Portunus trituberculatus</name>
    <name type="common">Swimming crab</name>
    <name type="synonym">Neptunus trituberculatus</name>
    <dbReference type="NCBI Taxonomy" id="210409"/>
    <lineage>
        <taxon>Eukaryota</taxon>
        <taxon>Metazoa</taxon>
        <taxon>Ecdysozoa</taxon>
        <taxon>Arthropoda</taxon>
        <taxon>Crustacea</taxon>
        <taxon>Multicrustacea</taxon>
        <taxon>Malacostraca</taxon>
        <taxon>Eumalacostraca</taxon>
        <taxon>Eucarida</taxon>
        <taxon>Decapoda</taxon>
        <taxon>Pleocyemata</taxon>
        <taxon>Brachyura</taxon>
        <taxon>Eubrachyura</taxon>
        <taxon>Portunoidea</taxon>
        <taxon>Portunidae</taxon>
        <taxon>Portuninae</taxon>
        <taxon>Portunus</taxon>
    </lineage>
</organism>
<feature type="compositionally biased region" description="Basic residues" evidence="1">
    <location>
        <begin position="1"/>
        <end position="11"/>
    </location>
</feature>
<keyword evidence="3" id="KW-1185">Reference proteome</keyword>
<name>A0A5B7JCU7_PORTR</name>
<evidence type="ECO:0000256" key="1">
    <source>
        <dbReference type="SAM" id="MobiDB-lite"/>
    </source>
</evidence>
<sequence>MTPSPHPHHISHAASSSLNQPRHLRQAAITASPSPRRATHTQRNKTSRQPRDNITLPLGSAPHHPSPQPHSAPGPGDERKIGPITVQILTNCRSAGRPTE</sequence>
<gene>
    <name evidence="2" type="ORF">E2C01_085168</name>
</gene>
<feature type="region of interest" description="Disordered" evidence="1">
    <location>
        <begin position="1"/>
        <end position="84"/>
    </location>
</feature>
<feature type="compositionally biased region" description="Basic residues" evidence="1">
    <location>
        <begin position="37"/>
        <end position="48"/>
    </location>
</feature>
<dbReference type="EMBL" id="VSRR010083559">
    <property type="protein sequence ID" value="MPC90194.1"/>
    <property type="molecule type" value="Genomic_DNA"/>
</dbReference>
<comment type="caution">
    <text evidence="2">The sequence shown here is derived from an EMBL/GenBank/DDBJ whole genome shotgun (WGS) entry which is preliminary data.</text>
</comment>
<protein>
    <submittedName>
        <fullName evidence="2">Uncharacterized protein</fullName>
    </submittedName>
</protein>
<dbReference type="Proteomes" id="UP000324222">
    <property type="component" value="Unassembled WGS sequence"/>
</dbReference>
<proteinExistence type="predicted"/>
<evidence type="ECO:0000313" key="2">
    <source>
        <dbReference type="EMBL" id="MPC90194.1"/>
    </source>
</evidence>
<reference evidence="2 3" key="1">
    <citation type="submission" date="2019-05" db="EMBL/GenBank/DDBJ databases">
        <title>Another draft genome of Portunus trituberculatus and its Hox gene families provides insights of decapod evolution.</title>
        <authorList>
            <person name="Jeong J.-H."/>
            <person name="Song I."/>
            <person name="Kim S."/>
            <person name="Choi T."/>
            <person name="Kim D."/>
            <person name="Ryu S."/>
            <person name="Kim W."/>
        </authorList>
    </citation>
    <scope>NUCLEOTIDE SEQUENCE [LARGE SCALE GENOMIC DNA]</scope>
    <source>
        <tissue evidence="2">Muscle</tissue>
    </source>
</reference>
<accession>A0A5B7JCU7</accession>
<dbReference type="AlphaFoldDB" id="A0A5B7JCU7"/>